<comment type="similarity">
    <text evidence="1">Belongs to the ATG14 family.</text>
</comment>
<dbReference type="GO" id="GO:0032991">
    <property type="term" value="C:protein-containing complex"/>
    <property type="evidence" value="ECO:0007669"/>
    <property type="project" value="UniProtKB-ARBA"/>
</dbReference>
<protein>
    <recommendedName>
        <fullName evidence="2">Autophagy-related protein 14</fullName>
    </recommendedName>
</protein>
<dbReference type="Pfam" id="PF10186">
    <property type="entry name" value="ATG14"/>
    <property type="match status" value="1"/>
</dbReference>
<evidence type="ECO:0000256" key="3">
    <source>
        <dbReference type="ARBA" id="ARBA00023054"/>
    </source>
</evidence>
<name>A0A261Y4A5_9FUNG</name>
<organism evidence="5 6">
    <name type="scientific">Bifiguratus adelaidae</name>
    <dbReference type="NCBI Taxonomy" id="1938954"/>
    <lineage>
        <taxon>Eukaryota</taxon>
        <taxon>Fungi</taxon>
        <taxon>Fungi incertae sedis</taxon>
        <taxon>Mucoromycota</taxon>
        <taxon>Mucoromycotina</taxon>
        <taxon>Endogonomycetes</taxon>
        <taxon>Endogonales</taxon>
        <taxon>Endogonales incertae sedis</taxon>
        <taxon>Bifiguratus</taxon>
    </lineage>
</organism>
<feature type="coiled-coil region" evidence="4">
    <location>
        <begin position="18"/>
        <end position="52"/>
    </location>
</feature>
<dbReference type="GO" id="GO:0000149">
    <property type="term" value="F:SNARE binding"/>
    <property type="evidence" value="ECO:0007669"/>
    <property type="project" value="TreeGrafter"/>
</dbReference>
<sequence length="426" mass="48458">MAMECSNCQLFNRKFVCVKCLRDQVRKHSIEAAQLEQQRQDLVEQANFLLANKGFDMQQLAAEKRSRIRHIATLNASRTALEKSTEADRQRLQILKYRTQMRRETLVNFRDFTTRQLQQQIAEVPESISDITSEWRHTYQMLIDSKRVLVLELCSLFDLRKTLGGVDSLSRSERRKARANRTPDEDTADLYTICGLRCPSAKIGISALPREELNAAIGHVIHLISLLVHYLGIKLPYLIVNKGVFSYIRSTTPKKQSSNKMPLFLTDQNTHYFTIGLAMLNYDIAYLCHTQGLEIPMQRVANMLQNLSSCCRSRTLGRYSHHAIINSLPDQSFSLNFNQVLRMTSGYASPLQENHFVQINDLAEHDSDNETEIDANDTWDIVEDGVTDHGSLPSTDTPTSPIPYASVGLKAIRGGVSNQLLQLWRG</sequence>
<keyword evidence="6" id="KW-1185">Reference proteome</keyword>
<reference evidence="5 6" key="1">
    <citation type="journal article" date="2017" name="Mycologia">
        <title>Bifiguratus adelaidae, gen. et sp. nov., a new member of Mucoromycotina in endophytic and soil-dwelling habitats.</title>
        <authorList>
            <person name="Torres-Cruz T.J."/>
            <person name="Billingsley Tobias T.L."/>
            <person name="Almatruk M."/>
            <person name="Hesse C."/>
            <person name="Kuske C.R."/>
            <person name="Desiro A."/>
            <person name="Benucci G.M."/>
            <person name="Bonito G."/>
            <person name="Stajich J.E."/>
            <person name="Dunlap C."/>
            <person name="Arnold A.E."/>
            <person name="Porras-Alfaro A."/>
        </authorList>
    </citation>
    <scope>NUCLEOTIDE SEQUENCE [LARGE SCALE GENOMIC DNA]</scope>
    <source>
        <strain evidence="5 6">AZ0501</strain>
    </source>
</reference>
<dbReference type="Proteomes" id="UP000242875">
    <property type="component" value="Unassembled WGS sequence"/>
</dbReference>
<accession>A0A261Y4A5</accession>
<dbReference type="PANTHER" id="PTHR15157:SF13">
    <property type="entry name" value="AUTOPHAGY-RELATED PROTEIN 14"/>
    <property type="match status" value="1"/>
</dbReference>
<dbReference type="GO" id="GO:0000323">
    <property type="term" value="C:lytic vacuole"/>
    <property type="evidence" value="ECO:0007669"/>
    <property type="project" value="TreeGrafter"/>
</dbReference>
<proteinExistence type="inferred from homology"/>
<gene>
    <name evidence="5" type="ORF">BZG36_01611</name>
</gene>
<evidence type="ECO:0000313" key="6">
    <source>
        <dbReference type="Proteomes" id="UP000242875"/>
    </source>
</evidence>
<evidence type="ECO:0000256" key="1">
    <source>
        <dbReference type="ARBA" id="ARBA00009574"/>
    </source>
</evidence>
<dbReference type="InterPro" id="IPR018791">
    <property type="entry name" value="UV_resistance/autophagy_Atg14"/>
</dbReference>
<dbReference type="AlphaFoldDB" id="A0A261Y4A5"/>
<dbReference type="EMBL" id="MVBO01000015">
    <property type="protein sequence ID" value="OZJ05433.1"/>
    <property type="molecule type" value="Genomic_DNA"/>
</dbReference>
<dbReference type="PANTHER" id="PTHR15157">
    <property type="entry name" value="UV RADIATION RESISTANCE-ASSOCIATED GENE PROTEIN"/>
    <property type="match status" value="1"/>
</dbReference>
<dbReference type="InterPro" id="IPR038274">
    <property type="entry name" value="Atg6/Beclin_C_sf"/>
</dbReference>
<comment type="caution">
    <text evidence="5">The sequence shown here is derived from an EMBL/GenBank/DDBJ whole genome shotgun (WGS) entry which is preliminary data.</text>
</comment>
<evidence type="ECO:0000256" key="4">
    <source>
        <dbReference type="SAM" id="Coils"/>
    </source>
</evidence>
<dbReference type="GO" id="GO:0005768">
    <property type="term" value="C:endosome"/>
    <property type="evidence" value="ECO:0007669"/>
    <property type="project" value="TreeGrafter"/>
</dbReference>
<dbReference type="OrthoDB" id="16772at2759"/>
<evidence type="ECO:0000313" key="5">
    <source>
        <dbReference type="EMBL" id="OZJ05433.1"/>
    </source>
</evidence>
<dbReference type="GO" id="GO:0035493">
    <property type="term" value="P:SNARE complex assembly"/>
    <property type="evidence" value="ECO:0007669"/>
    <property type="project" value="TreeGrafter"/>
</dbReference>
<dbReference type="Gene3D" id="1.10.418.40">
    <property type="entry name" value="Autophagy protein 6/Beclin 1"/>
    <property type="match status" value="1"/>
</dbReference>
<keyword evidence="3 4" id="KW-0175">Coiled coil</keyword>
<evidence type="ECO:0000256" key="2">
    <source>
        <dbReference type="ARBA" id="ARBA00013807"/>
    </source>
</evidence>